<keyword evidence="3" id="KW-1185">Reference proteome</keyword>
<feature type="region of interest" description="Disordered" evidence="1">
    <location>
        <begin position="1"/>
        <end position="60"/>
    </location>
</feature>
<evidence type="ECO:0000313" key="2">
    <source>
        <dbReference type="EMBL" id="OMO53295.1"/>
    </source>
</evidence>
<proteinExistence type="predicted"/>
<protein>
    <submittedName>
        <fullName evidence="2">Uncharacterized protein</fullName>
    </submittedName>
</protein>
<comment type="caution">
    <text evidence="2">The sequence shown here is derived from an EMBL/GenBank/DDBJ whole genome shotgun (WGS) entry which is preliminary data.</text>
</comment>
<name>A0A1R3G5D4_COCAP</name>
<dbReference type="Proteomes" id="UP000188268">
    <property type="component" value="Unassembled WGS sequence"/>
</dbReference>
<accession>A0A1R3G5D4</accession>
<evidence type="ECO:0000313" key="3">
    <source>
        <dbReference type="Proteomes" id="UP000188268"/>
    </source>
</evidence>
<dbReference type="EMBL" id="AWWV01015224">
    <property type="protein sequence ID" value="OMO53295.1"/>
    <property type="molecule type" value="Genomic_DNA"/>
</dbReference>
<reference evidence="2 3" key="1">
    <citation type="submission" date="2013-09" db="EMBL/GenBank/DDBJ databases">
        <title>Corchorus capsularis genome sequencing.</title>
        <authorList>
            <person name="Alam M."/>
            <person name="Haque M.S."/>
            <person name="Islam M.S."/>
            <person name="Emdad E.M."/>
            <person name="Islam M.M."/>
            <person name="Ahmed B."/>
            <person name="Halim A."/>
            <person name="Hossen Q.M.M."/>
            <person name="Hossain M.Z."/>
            <person name="Ahmed R."/>
            <person name="Khan M.M."/>
            <person name="Islam R."/>
            <person name="Rashid M.M."/>
            <person name="Khan S.A."/>
            <person name="Rahman M.S."/>
            <person name="Alam M."/>
        </authorList>
    </citation>
    <scope>NUCLEOTIDE SEQUENCE [LARGE SCALE GENOMIC DNA]</scope>
    <source>
        <strain evidence="3">cv. CVL-1</strain>
        <tissue evidence="2">Whole seedling</tissue>
    </source>
</reference>
<gene>
    <name evidence="2" type="ORF">CCACVL1_28741</name>
</gene>
<dbReference type="Gramene" id="OMO53295">
    <property type="protein sequence ID" value="OMO53295"/>
    <property type="gene ID" value="CCACVL1_28741"/>
</dbReference>
<organism evidence="2 3">
    <name type="scientific">Corchorus capsularis</name>
    <name type="common">Jute</name>
    <dbReference type="NCBI Taxonomy" id="210143"/>
    <lineage>
        <taxon>Eukaryota</taxon>
        <taxon>Viridiplantae</taxon>
        <taxon>Streptophyta</taxon>
        <taxon>Embryophyta</taxon>
        <taxon>Tracheophyta</taxon>
        <taxon>Spermatophyta</taxon>
        <taxon>Magnoliopsida</taxon>
        <taxon>eudicotyledons</taxon>
        <taxon>Gunneridae</taxon>
        <taxon>Pentapetalae</taxon>
        <taxon>rosids</taxon>
        <taxon>malvids</taxon>
        <taxon>Malvales</taxon>
        <taxon>Malvaceae</taxon>
        <taxon>Grewioideae</taxon>
        <taxon>Apeibeae</taxon>
        <taxon>Corchorus</taxon>
    </lineage>
</organism>
<sequence length="180" mass="20640">MAPTRKEQSTMKQTEPTLKVKQKSTANKGKLDQKRKIEKKRVNANGKEKPRYIPNPRQPHVQNIVFEYQKAKRRKGYQKQKEAPPIIEEVDLMDGEEQEVEGTFEEEMSETQANKGSAVEKYTANSGNQLPIYRNAAHSDIAKSLAKSKIVCGCYINWDDFAGCDFVNELKGWIKDMKMD</sequence>
<evidence type="ECO:0000256" key="1">
    <source>
        <dbReference type="SAM" id="MobiDB-lite"/>
    </source>
</evidence>
<dbReference type="AlphaFoldDB" id="A0A1R3G5D4"/>